<reference evidence="1" key="2">
    <citation type="submission" date="2025-08" db="UniProtKB">
        <authorList>
            <consortium name="Ensembl"/>
        </authorList>
    </citation>
    <scope>IDENTIFICATION</scope>
</reference>
<name>A0A4X1VBM2_PIG</name>
<reference evidence="1 2" key="1">
    <citation type="submission" date="2017-08" db="EMBL/GenBank/DDBJ databases">
        <title>USMARCv1.0.</title>
        <authorList>
            <person name="Hannum G.I."/>
            <person name="Koren S."/>
            <person name="Schroeder S.G."/>
            <person name="Chin S.C."/>
            <person name="Nonneman D.J."/>
            <person name="Becker S.A."/>
            <person name="Rosen B.D."/>
            <person name="Bickhart D.M."/>
            <person name="Putnam N.H."/>
            <person name="Green R.E."/>
            <person name="Tuggle C.K."/>
            <person name="Liu H."/>
            <person name="Rohrer G.A."/>
            <person name="Warr A."/>
            <person name="Hall R."/>
            <person name="Kim K."/>
            <person name="Hume D.A."/>
            <person name="Talbot R."/>
            <person name="Chow W."/>
            <person name="Howe K."/>
            <person name="Schwartz A.S."/>
            <person name="Watson M."/>
            <person name="Archibald A.L."/>
            <person name="Phillippy A.M."/>
            <person name="Smith T.P.L."/>
        </authorList>
    </citation>
    <scope>NUCLEOTIDE SEQUENCE [LARGE SCALE GENOMIC DNA]</scope>
</reference>
<proteinExistence type="predicted"/>
<evidence type="ECO:0000313" key="2">
    <source>
        <dbReference type="Proteomes" id="UP000314985"/>
    </source>
</evidence>
<organism evidence="1 2">
    <name type="scientific">Sus scrofa</name>
    <name type="common">Pig</name>
    <dbReference type="NCBI Taxonomy" id="9823"/>
    <lineage>
        <taxon>Eukaryota</taxon>
        <taxon>Metazoa</taxon>
        <taxon>Chordata</taxon>
        <taxon>Craniata</taxon>
        <taxon>Vertebrata</taxon>
        <taxon>Euteleostomi</taxon>
        <taxon>Mammalia</taxon>
        <taxon>Eutheria</taxon>
        <taxon>Laurasiatheria</taxon>
        <taxon>Artiodactyla</taxon>
        <taxon>Suina</taxon>
        <taxon>Suidae</taxon>
        <taxon>Sus</taxon>
    </lineage>
</organism>
<accession>A0A4X1VBM2</accession>
<protein>
    <submittedName>
        <fullName evidence="1">Uncharacterized protein</fullName>
    </submittedName>
</protein>
<dbReference type="AlphaFoldDB" id="A0A4X1VBM2"/>
<dbReference type="Ensembl" id="ENSSSCT00070046201.1">
    <property type="protein sequence ID" value="ENSSSCP00070038972.1"/>
    <property type="gene ID" value="ENSSSCG00070023184.1"/>
</dbReference>
<sequence length="54" mass="6037">MCSCTKYHQIAFPCSCANLLSYQQCMSAPVDVLSVCSPVLRMSKMIHLIVWVSL</sequence>
<dbReference type="Proteomes" id="UP000314985">
    <property type="component" value="Chromosome 14"/>
</dbReference>
<evidence type="ECO:0000313" key="1">
    <source>
        <dbReference type="Ensembl" id="ENSSSCP00070038972.1"/>
    </source>
</evidence>